<accession>A0AAN7M337</accession>
<organism evidence="9 10">
    <name type="scientific">Trapa natans</name>
    <name type="common">Water chestnut</name>
    <dbReference type="NCBI Taxonomy" id="22666"/>
    <lineage>
        <taxon>Eukaryota</taxon>
        <taxon>Viridiplantae</taxon>
        <taxon>Streptophyta</taxon>
        <taxon>Embryophyta</taxon>
        <taxon>Tracheophyta</taxon>
        <taxon>Spermatophyta</taxon>
        <taxon>Magnoliopsida</taxon>
        <taxon>eudicotyledons</taxon>
        <taxon>Gunneridae</taxon>
        <taxon>Pentapetalae</taxon>
        <taxon>rosids</taxon>
        <taxon>malvids</taxon>
        <taxon>Myrtales</taxon>
        <taxon>Lythraceae</taxon>
        <taxon>Trapa</taxon>
    </lineage>
</organism>
<dbReference type="PANTHER" id="PTHR31241:SF2">
    <property type="entry name" value="DEHYDRATION-RESPONSIVE ELEMENT-BINDING PROTEIN 2F"/>
    <property type="match status" value="1"/>
</dbReference>
<comment type="subcellular location">
    <subcellularLocation>
        <location evidence="1">Nucleus</location>
    </subcellularLocation>
</comment>
<comment type="similarity">
    <text evidence="6">Belongs to the AP2/ERF transcription factor family. ERF subfamily.</text>
</comment>
<dbReference type="FunFam" id="3.30.730.10:FF:000001">
    <property type="entry name" value="Ethylene-responsive transcription factor 2"/>
    <property type="match status" value="1"/>
</dbReference>
<dbReference type="PANTHER" id="PTHR31241">
    <property type="entry name" value="DEHYDRATION-RESPONSIVE ELEMENT-BINDING PROTEIN 2C"/>
    <property type="match status" value="1"/>
</dbReference>
<evidence type="ECO:0000313" key="10">
    <source>
        <dbReference type="Proteomes" id="UP001346149"/>
    </source>
</evidence>
<name>A0AAN7M337_TRANT</name>
<gene>
    <name evidence="9" type="ORF">SAY86_022115</name>
</gene>
<protein>
    <recommendedName>
        <fullName evidence="8">AP2/ERF domain-containing protein</fullName>
    </recommendedName>
</protein>
<evidence type="ECO:0000256" key="2">
    <source>
        <dbReference type="ARBA" id="ARBA00023015"/>
    </source>
</evidence>
<dbReference type="PROSITE" id="PS51032">
    <property type="entry name" value="AP2_ERF"/>
    <property type="match status" value="1"/>
</dbReference>
<keyword evidence="4" id="KW-0804">Transcription</keyword>
<evidence type="ECO:0000313" key="9">
    <source>
        <dbReference type="EMBL" id="KAK4801628.1"/>
    </source>
</evidence>
<dbReference type="Proteomes" id="UP001346149">
    <property type="component" value="Unassembled WGS sequence"/>
</dbReference>
<dbReference type="GO" id="GO:0000976">
    <property type="term" value="F:transcription cis-regulatory region binding"/>
    <property type="evidence" value="ECO:0007669"/>
    <property type="project" value="TreeGrafter"/>
</dbReference>
<feature type="region of interest" description="Disordered" evidence="7">
    <location>
        <begin position="23"/>
        <end position="59"/>
    </location>
</feature>
<evidence type="ECO:0000256" key="7">
    <source>
        <dbReference type="SAM" id="MobiDB-lite"/>
    </source>
</evidence>
<dbReference type="CDD" id="cd00018">
    <property type="entry name" value="AP2"/>
    <property type="match status" value="1"/>
</dbReference>
<dbReference type="EMBL" id="JAXQNO010000003">
    <property type="protein sequence ID" value="KAK4801628.1"/>
    <property type="molecule type" value="Genomic_DNA"/>
</dbReference>
<dbReference type="PRINTS" id="PR00367">
    <property type="entry name" value="ETHRSPELEMNT"/>
</dbReference>
<dbReference type="InterPro" id="IPR001471">
    <property type="entry name" value="AP2/ERF_dom"/>
</dbReference>
<dbReference type="InterPro" id="IPR036955">
    <property type="entry name" value="AP2/ERF_dom_sf"/>
</dbReference>
<dbReference type="GO" id="GO:0045893">
    <property type="term" value="P:positive regulation of DNA-templated transcription"/>
    <property type="evidence" value="ECO:0007669"/>
    <property type="project" value="TreeGrafter"/>
</dbReference>
<evidence type="ECO:0000259" key="8">
    <source>
        <dbReference type="PROSITE" id="PS51032"/>
    </source>
</evidence>
<dbReference type="Pfam" id="PF00847">
    <property type="entry name" value="AP2"/>
    <property type="match status" value="1"/>
</dbReference>
<reference evidence="9 10" key="1">
    <citation type="journal article" date="2023" name="Hortic Res">
        <title>Pangenome of water caltrop reveals structural variations and asymmetric subgenome divergence after allopolyploidization.</title>
        <authorList>
            <person name="Zhang X."/>
            <person name="Chen Y."/>
            <person name="Wang L."/>
            <person name="Yuan Y."/>
            <person name="Fang M."/>
            <person name="Shi L."/>
            <person name="Lu R."/>
            <person name="Comes H.P."/>
            <person name="Ma Y."/>
            <person name="Chen Y."/>
            <person name="Huang G."/>
            <person name="Zhou Y."/>
            <person name="Zheng Z."/>
            <person name="Qiu Y."/>
        </authorList>
    </citation>
    <scope>NUCLEOTIDE SEQUENCE [LARGE SCALE GENOMIC DNA]</scope>
    <source>
        <strain evidence="9">F231</strain>
    </source>
</reference>
<dbReference type="GO" id="GO:0006950">
    <property type="term" value="P:response to stress"/>
    <property type="evidence" value="ECO:0007669"/>
    <property type="project" value="TreeGrafter"/>
</dbReference>
<sequence length="330" mass="37290">MHLNPTKLFTLSFSPTLYLYPPRPSSKKNPSPTHSQSHLTSYLFPSSSSSPSPPYSTMENFRKSPFKPWKKGPARGKGGPLNASCSYRGVRQRTWGKWVAEIREPKKRTRLWLGSFATAEEAAMAYDEAARRLYGPEAYLNLPHLQPVCPSFPNKVRNKQFKWFPSRNFMSMFPSCGLLNLNAQPSVHVIHQRLQELQNKTGPTEDSSKSKAKQVEEKEMLHVEKPQIDLNEFLQQMGILKGDDIPSEKNGGGPEYRNEGVVQEFSSSMSPFKEYDPLTLLEDRSFDWDGLIETQGFGDHQQLEAGGGMNSCQVYDLGDGLTLPSNIWNI</sequence>
<comment type="caution">
    <text evidence="9">The sequence shown here is derived from an EMBL/GenBank/DDBJ whole genome shotgun (WGS) entry which is preliminary data.</text>
</comment>
<evidence type="ECO:0000256" key="4">
    <source>
        <dbReference type="ARBA" id="ARBA00023163"/>
    </source>
</evidence>
<proteinExistence type="inferred from homology"/>
<keyword evidence="5" id="KW-0539">Nucleus</keyword>
<feature type="compositionally biased region" description="Polar residues" evidence="7">
    <location>
        <begin position="33"/>
        <end position="44"/>
    </location>
</feature>
<evidence type="ECO:0000256" key="5">
    <source>
        <dbReference type="ARBA" id="ARBA00023242"/>
    </source>
</evidence>
<dbReference type="Gene3D" id="3.30.730.10">
    <property type="entry name" value="AP2/ERF domain"/>
    <property type="match status" value="1"/>
</dbReference>
<evidence type="ECO:0000256" key="6">
    <source>
        <dbReference type="ARBA" id="ARBA00024343"/>
    </source>
</evidence>
<dbReference type="InterPro" id="IPR016177">
    <property type="entry name" value="DNA-bd_dom_sf"/>
</dbReference>
<evidence type="ECO:0000256" key="1">
    <source>
        <dbReference type="ARBA" id="ARBA00004123"/>
    </source>
</evidence>
<keyword evidence="3" id="KW-0238">DNA-binding</keyword>
<dbReference type="SUPFAM" id="SSF54171">
    <property type="entry name" value="DNA-binding domain"/>
    <property type="match status" value="1"/>
</dbReference>
<dbReference type="AlphaFoldDB" id="A0AAN7M337"/>
<keyword evidence="10" id="KW-1185">Reference proteome</keyword>
<dbReference type="SMART" id="SM00380">
    <property type="entry name" value="AP2"/>
    <property type="match status" value="1"/>
</dbReference>
<keyword evidence="2" id="KW-0805">Transcription regulation</keyword>
<evidence type="ECO:0000256" key="3">
    <source>
        <dbReference type="ARBA" id="ARBA00023125"/>
    </source>
</evidence>
<dbReference type="GO" id="GO:0003700">
    <property type="term" value="F:DNA-binding transcription factor activity"/>
    <property type="evidence" value="ECO:0007669"/>
    <property type="project" value="InterPro"/>
</dbReference>
<feature type="domain" description="AP2/ERF" evidence="8">
    <location>
        <begin position="86"/>
        <end position="143"/>
    </location>
</feature>
<dbReference type="GO" id="GO:0005634">
    <property type="term" value="C:nucleus"/>
    <property type="evidence" value="ECO:0007669"/>
    <property type="project" value="UniProtKB-SubCell"/>
</dbReference>